<dbReference type="EMBL" id="UGVN01000002">
    <property type="protein sequence ID" value="SUE95378.1"/>
    <property type="molecule type" value="Genomic_DNA"/>
</dbReference>
<feature type="signal peptide" evidence="2">
    <location>
        <begin position="1"/>
        <end position="22"/>
    </location>
</feature>
<dbReference type="RefSeq" id="WP_081798643.1">
    <property type="nucleotide sequence ID" value="NZ_AP031463.1"/>
</dbReference>
<feature type="chain" id="PRO_5016747262" description="Secreted protein" evidence="2">
    <location>
        <begin position="23"/>
        <end position="114"/>
    </location>
</feature>
<name>A0A379PKD0_9PROT</name>
<evidence type="ECO:0000256" key="2">
    <source>
        <dbReference type="SAM" id="SignalP"/>
    </source>
</evidence>
<evidence type="ECO:0000256" key="1">
    <source>
        <dbReference type="SAM" id="MobiDB-lite"/>
    </source>
</evidence>
<dbReference type="Proteomes" id="UP000254919">
    <property type="component" value="Unassembled WGS sequence"/>
</dbReference>
<evidence type="ECO:0000313" key="3">
    <source>
        <dbReference type="EMBL" id="SUE95378.1"/>
    </source>
</evidence>
<reference evidence="3 4" key="1">
    <citation type="submission" date="2018-06" db="EMBL/GenBank/DDBJ databases">
        <authorList>
            <consortium name="Pathogen Informatics"/>
            <person name="Doyle S."/>
        </authorList>
    </citation>
    <scope>NUCLEOTIDE SEQUENCE [LARGE SCALE GENOMIC DNA]</scope>
    <source>
        <strain evidence="3 4">NCTC13291</strain>
    </source>
</reference>
<protein>
    <recommendedName>
        <fullName evidence="5">Secreted protein</fullName>
    </recommendedName>
</protein>
<sequence>MRSGAFWIAGSLILGLGTAAVAQQSGTPPSKQSLDSNAGCQGATESQPATQPARGRSDSTAPGNAGNTGWSGGTGGSFIGTQSSGKTPQSRTWQPVTARGLDPISAPKKAAPNC</sequence>
<organism evidence="3 4">
    <name type="scientific">Roseomonas mucosa</name>
    <dbReference type="NCBI Taxonomy" id="207340"/>
    <lineage>
        <taxon>Bacteria</taxon>
        <taxon>Pseudomonadati</taxon>
        <taxon>Pseudomonadota</taxon>
        <taxon>Alphaproteobacteria</taxon>
        <taxon>Acetobacterales</taxon>
        <taxon>Roseomonadaceae</taxon>
        <taxon>Roseomonas</taxon>
    </lineage>
</organism>
<evidence type="ECO:0008006" key="5">
    <source>
        <dbReference type="Google" id="ProtNLM"/>
    </source>
</evidence>
<evidence type="ECO:0000313" key="4">
    <source>
        <dbReference type="Proteomes" id="UP000254919"/>
    </source>
</evidence>
<keyword evidence="2" id="KW-0732">Signal</keyword>
<accession>A0A379PKD0</accession>
<proteinExistence type="predicted"/>
<dbReference type="AlphaFoldDB" id="A0A379PKD0"/>
<feature type="compositionally biased region" description="Polar residues" evidence="1">
    <location>
        <begin position="86"/>
        <end position="95"/>
    </location>
</feature>
<feature type="region of interest" description="Disordered" evidence="1">
    <location>
        <begin position="21"/>
        <end position="114"/>
    </location>
</feature>
<gene>
    <name evidence="3" type="ORF">NCTC13291_04263</name>
</gene>
<feature type="compositionally biased region" description="Polar residues" evidence="1">
    <location>
        <begin position="21"/>
        <end position="50"/>
    </location>
</feature>
<feature type="compositionally biased region" description="Gly residues" evidence="1">
    <location>
        <begin position="69"/>
        <end position="78"/>
    </location>
</feature>
<dbReference type="GeneID" id="99631366"/>